<dbReference type="Pfam" id="PF00400">
    <property type="entry name" value="WD40"/>
    <property type="match status" value="1"/>
</dbReference>
<dbReference type="InterPro" id="IPR045151">
    <property type="entry name" value="DCAF8"/>
</dbReference>
<evidence type="ECO:0000313" key="6">
    <source>
        <dbReference type="Proteomes" id="UP000289152"/>
    </source>
</evidence>
<dbReference type="Proteomes" id="UP000289152">
    <property type="component" value="Unassembled WGS sequence"/>
</dbReference>
<dbReference type="EMBL" id="SDIL01000031">
    <property type="protein sequence ID" value="RXK39423.1"/>
    <property type="molecule type" value="Genomic_DNA"/>
</dbReference>
<proteinExistence type="predicted"/>
<dbReference type="InParanoid" id="A0A4Q1BNH4"/>
<keyword evidence="2" id="KW-0677">Repeat</keyword>
<dbReference type="STRING" id="5217.A0A4Q1BNH4"/>
<evidence type="ECO:0000256" key="1">
    <source>
        <dbReference type="ARBA" id="ARBA00022574"/>
    </source>
</evidence>
<organism evidence="5 6">
    <name type="scientific">Tremella mesenterica</name>
    <name type="common">Jelly fungus</name>
    <dbReference type="NCBI Taxonomy" id="5217"/>
    <lineage>
        <taxon>Eukaryota</taxon>
        <taxon>Fungi</taxon>
        <taxon>Dikarya</taxon>
        <taxon>Basidiomycota</taxon>
        <taxon>Agaricomycotina</taxon>
        <taxon>Tremellomycetes</taxon>
        <taxon>Tremellales</taxon>
        <taxon>Tremellaceae</taxon>
        <taxon>Tremella</taxon>
    </lineage>
</organism>
<dbReference type="PROSITE" id="PS50082">
    <property type="entry name" value="WD_REPEATS_2"/>
    <property type="match status" value="1"/>
</dbReference>
<gene>
    <name evidence="5" type="ORF">M231_03256</name>
</gene>
<comment type="caution">
    <text evidence="5">The sequence shown here is derived from an EMBL/GenBank/DDBJ whole genome shotgun (WGS) entry which is preliminary data.</text>
</comment>
<dbReference type="InterPro" id="IPR015943">
    <property type="entry name" value="WD40/YVTN_repeat-like_dom_sf"/>
</dbReference>
<evidence type="ECO:0000256" key="2">
    <source>
        <dbReference type="ARBA" id="ARBA00022737"/>
    </source>
</evidence>
<dbReference type="VEuPathDB" id="FungiDB:TREMEDRAFT_27687"/>
<feature type="repeat" description="WD" evidence="3">
    <location>
        <begin position="40"/>
        <end position="81"/>
    </location>
</feature>
<feature type="compositionally biased region" description="Acidic residues" evidence="4">
    <location>
        <begin position="781"/>
        <end position="795"/>
    </location>
</feature>
<dbReference type="FunCoup" id="A0A4Q1BNH4">
    <property type="interactions" value="57"/>
</dbReference>
<dbReference type="GO" id="GO:0005737">
    <property type="term" value="C:cytoplasm"/>
    <property type="evidence" value="ECO:0007669"/>
    <property type="project" value="TreeGrafter"/>
</dbReference>
<dbReference type="PROSITE" id="PS50294">
    <property type="entry name" value="WD_REPEATS_REGION"/>
    <property type="match status" value="1"/>
</dbReference>
<dbReference type="SUPFAM" id="SSF50978">
    <property type="entry name" value="WD40 repeat-like"/>
    <property type="match status" value="1"/>
</dbReference>
<feature type="region of interest" description="Disordered" evidence="4">
    <location>
        <begin position="320"/>
        <end position="487"/>
    </location>
</feature>
<reference evidence="5 6" key="1">
    <citation type="submission" date="2016-06" db="EMBL/GenBank/DDBJ databases">
        <title>Evolution of pathogenesis and genome organization in the Tremellales.</title>
        <authorList>
            <person name="Cuomo C."/>
            <person name="Litvintseva A."/>
            <person name="Heitman J."/>
            <person name="Chen Y."/>
            <person name="Sun S."/>
            <person name="Springer D."/>
            <person name="Dromer F."/>
            <person name="Young S."/>
            <person name="Zeng Q."/>
            <person name="Chapman S."/>
            <person name="Gujja S."/>
            <person name="Saif S."/>
            <person name="Birren B."/>
        </authorList>
    </citation>
    <scope>NUCLEOTIDE SEQUENCE [LARGE SCALE GENOMIC DNA]</scope>
    <source>
        <strain evidence="5 6">ATCC 28783</strain>
    </source>
</reference>
<name>A0A4Q1BNH4_TREME</name>
<dbReference type="PANTHER" id="PTHR15574">
    <property type="entry name" value="WD REPEAT DOMAIN-CONTAINING FAMILY"/>
    <property type="match status" value="1"/>
</dbReference>
<dbReference type="GO" id="GO:0045717">
    <property type="term" value="P:negative regulation of fatty acid biosynthetic process"/>
    <property type="evidence" value="ECO:0007669"/>
    <property type="project" value="TreeGrafter"/>
</dbReference>
<feature type="compositionally biased region" description="Basic and acidic residues" evidence="4">
    <location>
        <begin position="420"/>
        <end position="437"/>
    </location>
</feature>
<evidence type="ECO:0000313" key="5">
    <source>
        <dbReference type="EMBL" id="RXK39423.1"/>
    </source>
</evidence>
<keyword evidence="6" id="KW-1185">Reference proteome</keyword>
<keyword evidence="1 3" id="KW-0853">WD repeat</keyword>
<feature type="compositionally biased region" description="Low complexity" evidence="4">
    <location>
        <begin position="325"/>
        <end position="346"/>
    </location>
</feature>
<evidence type="ECO:0000256" key="3">
    <source>
        <dbReference type="PROSITE-ProRule" id="PRU00221"/>
    </source>
</evidence>
<feature type="compositionally biased region" description="Pro residues" evidence="4">
    <location>
        <begin position="472"/>
        <end position="482"/>
    </location>
</feature>
<protein>
    <submittedName>
        <fullName evidence="5">Uncharacterized protein</fullName>
    </submittedName>
</protein>
<accession>A0A4Q1BNH4</accession>
<dbReference type="AlphaFoldDB" id="A0A4Q1BNH4"/>
<dbReference type="Gene3D" id="2.130.10.10">
    <property type="entry name" value="YVTN repeat-like/Quinoprotein amine dehydrogenase"/>
    <property type="match status" value="3"/>
</dbReference>
<sequence>MPRHTLYPLHRSFGRREHLAFSSETSWDKLDRVQVLGEDGYGHTGCVNALSWSDDGSTLLSGSDDKKICIWKADPSPTSGTATSPHPLRLTETITTGHWANIFSARFLPNTNTPTIVSCAGDRDVRVFEVERLGRAEDHRGQRALWGVDGPGVRILKCHRDRTKRIATENSPHLFMTVSEDGTVRQHDLRIHHRCKDECPDPLFRAPGEVDLYSLSVSLPAPYMFAVAGRTDCAFICDRRMTERQHPSWGTHIKSSGQVHCVRRLGLSEDQWNEVGPEDGMRYNEERHITCVKMSPDKADEVIVAFARHSTALFSIYDSPESSNIHSHSPTSIVPPITSSSKASKSPRVSNVDRRSIEEDSNDQSTSTGKRRHSVLSTTDEVEAQRIRGQPLQDESLAGPSNRNLSVNQVQDEGPSTHLIEPHEPVTERINSGDDAKSNGPSSPRPEAHSGRNGTTMPGDGGIVMETKTQSPPVPNDPPRPQTPDWARGMDYEQYVEAMEYMHDEPLWDEDILPAHLKGEAPWPDDPVPENVVSPPHLLGEANGLVGSSIILDDDEIEPDREAIEEYYAGLNDPYTYIDPDDDMAVELDAMGYSDSEGNHIDWDEEEDYDEDEEIDEDYHEEMLVERNNIVRSGKEEFREVEMILPKRCFKGARNMETVKDCNFLGNHSNKVCSGSDDGNFFVWNKDTGRLIGIWEGDGSVVNVIEQHPTLPLIAVSGIDDTVKMFAPTPLRPLPSFVRTHMKETIIRSNLNQGVRYRTSFGRASLLQMLTARGMVRVGPDQDEDLDEEGVEDEERERRQVVFRDCTTQ</sequence>
<dbReference type="GO" id="GO:0080008">
    <property type="term" value="C:Cul4-RING E3 ubiquitin ligase complex"/>
    <property type="evidence" value="ECO:0007669"/>
    <property type="project" value="TreeGrafter"/>
</dbReference>
<dbReference type="OrthoDB" id="2414538at2759"/>
<dbReference type="PANTHER" id="PTHR15574:SF40">
    <property type="entry name" value="WD AND TETRATRICOPEPTIDE REPEATS PROTEIN 1"/>
    <property type="match status" value="1"/>
</dbReference>
<dbReference type="SMART" id="SM00320">
    <property type="entry name" value="WD40"/>
    <property type="match status" value="5"/>
</dbReference>
<feature type="compositionally biased region" description="Polar residues" evidence="4">
    <location>
        <begin position="399"/>
        <end position="411"/>
    </location>
</feature>
<dbReference type="InterPro" id="IPR036322">
    <property type="entry name" value="WD40_repeat_dom_sf"/>
</dbReference>
<dbReference type="InterPro" id="IPR001680">
    <property type="entry name" value="WD40_rpt"/>
</dbReference>
<evidence type="ECO:0000256" key="4">
    <source>
        <dbReference type="SAM" id="MobiDB-lite"/>
    </source>
</evidence>
<feature type="region of interest" description="Disordered" evidence="4">
    <location>
        <begin position="779"/>
        <end position="809"/>
    </location>
</feature>